<dbReference type="RefSeq" id="XP_040665284.1">
    <property type="nucleotide sequence ID" value="XM_040806177.1"/>
</dbReference>
<reference evidence="3" key="1">
    <citation type="journal article" date="2017" name="Genome Biol.">
        <title>Comparative genomics reveals high biological diversity and specific adaptations in the industrially and medically important fungal genus Aspergillus.</title>
        <authorList>
            <person name="de Vries R.P."/>
            <person name="Riley R."/>
            <person name="Wiebenga A."/>
            <person name="Aguilar-Osorio G."/>
            <person name="Amillis S."/>
            <person name="Uchima C.A."/>
            <person name="Anderluh G."/>
            <person name="Asadollahi M."/>
            <person name="Askin M."/>
            <person name="Barry K."/>
            <person name="Battaglia E."/>
            <person name="Bayram O."/>
            <person name="Benocci T."/>
            <person name="Braus-Stromeyer S.A."/>
            <person name="Caldana C."/>
            <person name="Canovas D."/>
            <person name="Cerqueira G.C."/>
            <person name="Chen F."/>
            <person name="Chen W."/>
            <person name="Choi C."/>
            <person name="Clum A."/>
            <person name="Dos Santos R.A."/>
            <person name="Damasio A.R."/>
            <person name="Diallinas G."/>
            <person name="Emri T."/>
            <person name="Fekete E."/>
            <person name="Flipphi M."/>
            <person name="Freyberg S."/>
            <person name="Gallo A."/>
            <person name="Gournas C."/>
            <person name="Habgood R."/>
            <person name="Hainaut M."/>
            <person name="Harispe M.L."/>
            <person name="Henrissat B."/>
            <person name="Hilden K.S."/>
            <person name="Hope R."/>
            <person name="Hossain A."/>
            <person name="Karabika E."/>
            <person name="Karaffa L."/>
            <person name="Karanyi Z."/>
            <person name="Krasevec N."/>
            <person name="Kuo A."/>
            <person name="Kusch H."/>
            <person name="LaButti K."/>
            <person name="Lagendijk E.L."/>
            <person name="Lapidus A."/>
            <person name="Levasseur A."/>
            <person name="Lindquist E."/>
            <person name="Lipzen A."/>
            <person name="Logrieco A.F."/>
            <person name="MacCabe A."/>
            <person name="Maekelae M.R."/>
            <person name="Malavazi I."/>
            <person name="Melin P."/>
            <person name="Meyer V."/>
            <person name="Mielnichuk N."/>
            <person name="Miskei M."/>
            <person name="Molnar A.P."/>
            <person name="Mule G."/>
            <person name="Ngan C.Y."/>
            <person name="Orejas M."/>
            <person name="Orosz E."/>
            <person name="Ouedraogo J.P."/>
            <person name="Overkamp K.M."/>
            <person name="Park H.-S."/>
            <person name="Perrone G."/>
            <person name="Piumi F."/>
            <person name="Punt P.J."/>
            <person name="Ram A.F."/>
            <person name="Ramon A."/>
            <person name="Rauscher S."/>
            <person name="Record E."/>
            <person name="Riano-Pachon D.M."/>
            <person name="Robert V."/>
            <person name="Roehrig J."/>
            <person name="Ruller R."/>
            <person name="Salamov A."/>
            <person name="Salih N.S."/>
            <person name="Samson R.A."/>
            <person name="Sandor E."/>
            <person name="Sanguinetti M."/>
            <person name="Schuetze T."/>
            <person name="Sepcic K."/>
            <person name="Shelest E."/>
            <person name="Sherlock G."/>
            <person name="Sophianopoulou V."/>
            <person name="Squina F.M."/>
            <person name="Sun H."/>
            <person name="Susca A."/>
            <person name="Todd R.B."/>
            <person name="Tsang A."/>
            <person name="Unkles S.E."/>
            <person name="van de Wiele N."/>
            <person name="van Rossen-Uffink D."/>
            <person name="Oliveira J.V."/>
            <person name="Vesth T.C."/>
            <person name="Visser J."/>
            <person name="Yu J.-H."/>
            <person name="Zhou M."/>
            <person name="Andersen M.R."/>
            <person name="Archer D.B."/>
            <person name="Baker S.E."/>
            <person name="Benoit I."/>
            <person name="Brakhage A.A."/>
            <person name="Braus G.H."/>
            <person name="Fischer R."/>
            <person name="Frisvad J.C."/>
            <person name="Goldman G.H."/>
            <person name="Houbraken J."/>
            <person name="Oakley B."/>
            <person name="Pocsi I."/>
            <person name="Scazzocchio C."/>
            <person name="Seiboth B."/>
            <person name="vanKuyk P.A."/>
            <person name="Wortman J."/>
            <person name="Dyer P.S."/>
            <person name="Grigoriev I.V."/>
        </authorList>
    </citation>
    <scope>NUCLEOTIDE SEQUENCE [LARGE SCALE GENOMIC DNA]</scope>
    <source>
        <strain evidence="3">CBS 583.65</strain>
    </source>
</reference>
<dbReference type="Proteomes" id="UP000184073">
    <property type="component" value="Unassembled WGS sequence"/>
</dbReference>
<dbReference type="Pfam" id="PF07876">
    <property type="entry name" value="Dabb"/>
    <property type="match status" value="1"/>
</dbReference>
<keyword evidence="3" id="KW-1185">Reference proteome</keyword>
<protein>
    <recommendedName>
        <fullName evidence="1">Stress-response A/B barrel domain-containing protein</fullName>
    </recommendedName>
</protein>
<name>A0A1L9PDF2_ASPVE</name>
<evidence type="ECO:0000313" key="2">
    <source>
        <dbReference type="EMBL" id="OJI99521.1"/>
    </source>
</evidence>
<evidence type="ECO:0000313" key="3">
    <source>
        <dbReference type="Proteomes" id="UP000184073"/>
    </source>
</evidence>
<feature type="domain" description="Stress-response A/B barrel" evidence="1">
    <location>
        <begin position="3"/>
        <end position="98"/>
    </location>
</feature>
<dbReference type="Gene3D" id="3.30.70.100">
    <property type="match status" value="1"/>
</dbReference>
<dbReference type="AlphaFoldDB" id="A0A1L9PDF2"/>
<dbReference type="EMBL" id="KV878126">
    <property type="protein sequence ID" value="OJI99521.1"/>
    <property type="molecule type" value="Genomic_DNA"/>
</dbReference>
<sequence>MPVYHVALFKLKEDADSEQVRRWQDLAHAMVGKVPGLISLQAGSPLEFTSHMAKGFDMGVVVLVDYSESLATFFTHPSHDEVHELYLKVCQDGSTVGYDIEF</sequence>
<dbReference type="PROSITE" id="PS51502">
    <property type="entry name" value="S_R_A_B_BARREL"/>
    <property type="match status" value="1"/>
</dbReference>
<proteinExistence type="predicted"/>
<dbReference type="OrthoDB" id="42919at2759"/>
<dbReference type="SMART" id="SM00886">
    <property type="entry name" value="Dabb"/>
    <property type="match status" value="1"/>
</dbReference>
<dbReference type="InterPro" id="IPR013097">
    <property type="entry name" value="Dabb"/>
</dbReference>
<dbReference type="VEuPathDB" id="FungiDB:ASPVEDRAFT_124421"/>
<organism evidence="2 3">
    <name type="scientific">Aspergillus versicolor CBS 583.65</name>
    <dbReference type="NCBI Taxonomy" id="1036611"/>
    <lineage>
        <taxon>Eukaryota</taxon>
        <taxon>Fungi</taxon>
        <taxon>Dikarya</taxon>
        <taxon>Ascomycota</taxon>
        <taxon>Pezizomycotina</taxon>
        <taxon>Eurotiomycetes</taxon>
        <taxon>Eurotiomycetidae</taxon>
        <taxon>Eurotiales</taxon>
        <taxon>Aspergillaceae</taxon>
        <taxon>Aspergillus</taxon>
        <taxon>Aspergillus subgen. Nidulantes</taxon>
    </lineage>
</organism>
<dbReference type="GeneID" id="63721688"/>
<gene>
    <name evidence="2" type="ORF">ASPVEDRAFT_124421</name>
</gene>
<dbReference type="InterPro" id="IPR011008">
    <property type="entry name" value="Dimeric_a/b-barrel"/>
</dbReference>
<dbReference type="STRING" id="1036611.A0A1L9PDF2"/>
<dbReference type="SUPFAM" id="SSF54909">
    <property type="entry name" value="Dimeric alpha+beta barrel"/>
    <property type="match status" value="1"/>
</dbReference>
<accession>A0A1L9PDF2</accession>
<evidence type="ECO:0000259" key="1">
    <source>
        <dbReference type="PROSITE" id="PS51502"/>
    </source>
</evidence>